<evidence type="ECO:0008006" key="3">
    <source>
        <dbReference type="Google" id="ProtNLM"/>
    </source>
</evidence>
<evidence type="ECO:0000313" key="2">
    <source>
        <dbReference type="Proteomes" id="UP001501666"/>
    </source>
</evidence>
<dbReference type="Pfam" id="PF02575">
    <property type="entry name" value="YbaB_DNA_bd"/>
    <property type="match status" value="1"/>
</dbReference>
<dbReference type="InterPro" id="IPR036894">
    <property type="entry name" value="YbaB-like_sf"/>
</dbReference>
<evidence type="ECO:0000313" key="1">
    <source>
        <dbReference type="EMBL" id="GAA2697097.1"/>
    </source>
</evidence>
<comment type="caution">
    <text evidence="1">The sequence shown here is derived from an EMBL/GenBank/DDBJ whole genome shotgun (WGS) entry which is preliminary data.</text>
</comment>
<name>A0ABN3T9I4_9ACTN</name>
<gene>
    <name evidence="1" type="ORF">GCM10010412_091740</name>
</gene>
<dbReference type="InterPro" id="IPR004401">
    <property type="entry name" value="YbaB/EbfC"/>
</dbReference>
<sequence>MGMHEVDLTPSSDPYGGVVAHGQAADGMVRVTVSISGGADAVAFDPRVMRLPAPLLAKHVCHAMQAAHRELLKLIAGKARASANDLQRQIEQIHVDHINQMEYFRSVLDRIQSRVRD</sequence>
<dbReference type="Proteomes" id="UP001501666">
    <property type="component" value="Unassembled WGS sequence"/>
</dbReference>
<keyword evidence="2" id="KW-1185">Reference proteome</keyword>
<proteinExistence type="predicted"/>
<accession>A0ABN3T9I4</accession>
<dbReference type="Gene3D" id="3.30.1310.10">
    <property type="entry name" value="Nucleoid-associated protein YbaB-like domain"/>
    <property type="match status" value="1"/>
</dbReference>
<protein>
    <recommendedName>
        <fullName evidence="3">YbaB/EbfC DNA-binding family protein</fullName>
    </recommendedName>
</protein>
<dbReference type="SUPFAM" id="SSF82607">
    <property type="entry name" value="YbaB-like"/>
    <property type="match status" value="1"/>
</dbReference>
<organism evidence="1 2">
    <name type="scientific">Nonomuraea recticatena</name>
    <dbReference type="NCBI Taxonomy" id="46178"/>
    <lineage>
        <taxon>Bacteria</taxon>
        <taxon>Bacillati</taxon>
        <taxon>Actinomycetota</taxon>
        <taxon>Actinomycetes</taxon>
        <taxon>Streptosporangiales</taxon>
        <taxon>Streptosporangiaceae</taxon>
        <taxon>Nonomuraea</taxon>
    </lineage>
</organism>
<reference evidence="1 2" key="1">
    <citation type="journal article" date="2019" name="Int. J. Syst. Evol. Microbiol.">
        <title>The Global Catalogue of Microorganisms (GCM) 10K type strain sequencing project: providing services to taxonomists for standard genome sequencing and annotation.</title>
        <authorList>
            <consortium name="The Broad Institute Genomics Platform"/>
            <consortium name="The Broad Institute Genome Sequencing Center for Infectious Disease"/>
            <person name="Wu L."/>
            <person name="Ma J."/>
        </authorList>
    </citation>
    <scope>NUCLEOTIDE SEQUENCE [LARGE SCALE GENOMIC DNA]</scope>
    <source>
        <strain evidence="1 2">JCM 6835</strain>
    </source>
</reference>
<dbReference type="EMBL" id="BAAATE010000046">
    <property type="protein sequence ID" value="GAA2697097.1"/>
    <property type="molecule type" value="Genomic_DNA"/>
</dbReference>